<reference evidence="3" key="1">
    <citation type="journal article" date="2019" name="Int. J. Syst. Evol. Microbiol.">
        <title>The Global Catalogue of Microorganisms (GCM) 10K type strain sequencing project: providing services to taxonomists for standard genome sequencing and annotation.</title>
        <authorList>
            <consortium name="The Broad Institute Genomics Platform"/>
            <consortium name="The Broad Institute Genome Sequencing Center for Infectious Disease"/>
            <person name="Wu L."/>
            <person name="Ma J."/>
        </authorList>
    </citation>
    <scope>NUCLEOTIDE SEQUENCE [LARGE SCALE GENOMIC DNA]</scope>
    <source>
        <strain evidence="3">JCM 18306</strain>
    </source>
</reference>
<evidence type="ECO:0000313" key="2">
    <source>
        <dbReference type="EMBL" id="GAA5215746.1"/>
    </source>
</evidence>
<dbReference type="Pfam" id="PF12802">
    <property type="entry name" value="MarR_2"/>
    <property type="match status" value="1"/>
</dbReference>
<dbReference type="PROSITE" id="PS50995">
    <property type="entry name" value="HTH_MARR_2"/>
    <property type="match status" value="1"/>
</dbReference>
<dbReference type="SUPFAM" id="SSF46785">
    <property type="entry name" value="Winged helix' DNA-binding domain"/>
    <property type="match status" value="1"/>
</dbReference>
<dbReference type="SMART" id="SM00347">
    <property type="entry name" value="HTH_MARR"/>
    <property type="match status" value="1"/>
</dbReference>
<dbReference type="InterPro" id="IPR039422">
    <property type="entry name" value="MarR/SlyA-like"/>
</dbReference>
<dbReference type="PRINTS" id="PR00598">
    <property type="entry name" value="HTHMARR"/>
</dbReference>
<dbReference type="PANTHER" id="PTHR33164:SF57">
    <property type="entry name" value="MARR-FAMILY TRANSCRIPTIONAL REGULATOR"/>
    <property type="match status" value="1"/>
</dbReference>
<dbReference type="EMBL" id="BAABJR010000022">
    <property type="protein sequence ID" value="GAA5215746.1"/>
    <property type="molecule type" value="Genomic_DNA"/>
</dbReference>
<accession>A0ABP9TBU3</accession>
<name>A0ABP9TBU3_9ACTN</name>
<dbReference type="InterPro" id="IPR036390">
    <property type="entry name" value="WH_DNA-bd_sf"/>
</dbReference>
<dbReference type="InterPro" id="IPR000835">
    <property type="entry name" value="HTH_MarR-typ"/>
</dbReference>
<dbReference type="RefSeq" id="WP_337306573.1">
    <property type="nucleotide sequence ID" value="NZ_BAABJR010000022.1"/>
</dbReference>
<sequence length="173" mass="19112">MPTSPLPDGPASPEVTEIERALTRVTYLSTRQRQHDRLMALADVPLDRAAVALLRQVADSEPLRPGELAARLGVEASHVTRTVQQLQRTGYASRVPDPDDRRAQRIELTETGRQAVARLREAGARGMQLALADWSPEELRQLATLFHRMVDDFLGYAADEEPEVRPTAPAGTV</sequence>
<dbReference type="Gene3D" id="1.10.10.10">
    <property type="entry name" value="Winged helix-like DNA-binding domain superfamily/Winged helix DNA-binding domain"/>
    <property type="match status" value="1"/>
</dbReference>
<dbReference type="Proteomes" id="UP001499878">
    <property type="component" value="Unassembled WGS sequence"/>
</dbReference>
<protein>
    <submittedName>
        <fullName evidence="2">MarR family transcriptional regulator</fullName>
    </submittedName>
</protein>
<evidence type="ECO:0000259" key="1">
    <source>
        <dbReference type="PROSITE" id="PS50995"/>
    </source>
</evidence>
<dbReference type="InterPro" id="IPR036388">
    <property type="entry name" value="WH-like_DNA-bd_sf"/>
</dbReference>
<organism evidence="2 3">
    <name type="scientific">Streptomyces thinghirensis</name>
    <dbReference type="NCBI Taxonomy" id="551547"/>
    <lineage>
        <taxon>Bacteria</taxon>
        <taxon>Bacillati</taxon>
        <taxon>Actinomycetota</taxon>
        <taxon>Actinomycetes</taxon>
        <taxon>Kitasatosporales</taxon>
        <taxon>Streptomycetaceae</taxon>
        <taxon>Streptomyces</taxon>
    </lineage>
</organism>
<gene>
    <name evidence="2" type="ORF">GCM10023323_66010</name>
</gene>
<dbReference type="PANTHER" id="PTHR33164">
    <property type="entry name" value="TRANSCRIPTIONAL REGULATOR, MARR FAMILY"/>
    <property type="match status" value="1"/>
</dbReference>
<keyword evidence="3" id="KW-1185">Reference proteome</keyword>
<feature type="domain" description="HTH marR-type" evidence="1">
    <location>
        <begin position="15"/>
        <end position="151"/>
    </location>
</feature>
<comment type="caution">
    <text evidence="2">The sequence shown here is derived from an EMBL/GenBank/DDBJ whole genome shotgun (WGS) entry which is preliminary data.</text>
</comment>
<proteinExistence type="predicted"/>
<evidence type="ECO:0000313" key="3">
    <source>
        <dbReference type="Proteomes" id="UP001499878"/>
    </source>
</evidence>